<keyword evidence="2" id="KW-0808">Transferase</keyword>
<name>A0A8H9FXW8_9SPHI</name>
<gene>
    <name evidence="3" type="ORF">GCM10011516_08400</name>
</gene>
<dbReference type="RefSeq" id="WP_182497696.1">
    <property type="nucleotide sequence ID" value="NZ_BMKM01000001.1"/>
</dbReference>
<reference evidence="3" key="1">
    <citation type="journal article" date="2014" name="Int. J. Syst. Evol. Microbiol.">
        <title>Complete genome sequence of Corynebacterium casei LMG S-19264T (=DSM 44701T), isolated from a smear-ripened cheese.</title>
        <authorList>
            <consortium name="US DOE Joint Genome Institute (JGI-PGF)"/>
            <person name="Walter F."/>
            <person name="Albersmeier A."/>
            <person name="Kalinowski J."/>
            <person name="Ruckert C."/>
        </authorList>
    </citation>
    <scope>NUCLEOTIDE SEQUENCE</scope>
    <source>
        <strain evidence="3">CGMCC 1.15966</strain>
    </source>
</reference>
<dbReference type="GO" id="GO:0015067">
    <property type="term" value="F:amidinotransferase activity"/>
    <property type="evidence" value="ECO:0007669"/>
    <property type="project" value="InterPro"/>
</dbReference>
<accession>A0A8H9FXW8</accession>
<keyword evidence="4" id="KW-1185">Reference proteome</keyword>
<dbReference type="InterPro" id="IPR033195">
    <property type="entry name" value="AmidinoTrfase"/>
</dbReference>
<evidence type="ECO:0000313" key="4">
    <source>
        <dbReference type="Proteomes" id="UP000614460"/>
    </source>
</evidence>
<protein>
    <submittedName>
        <fullName evidence="3">Amidinotransferase</fullName>
    </submittedName>
</protein>
<reference evidence="3" key="2">
    <citation type="submission" date="2020-09" db="EMBL/GenBank/DDBJ databases">
        <authorList>
            <person name="Sun Q."/>
            <person name="Zhou Y."/>
        </authorList>
    </citation>
    <scope>NUCLEOTIDE SEQUENCE</scope>
    <source>
        <strain evidence="3">CGMCC 1.15966</strain>
    </source>
</reference>
<organism evidence="3 4">
    <name type="scientific">Sphingobacterium cellulitidis</name>
    <dbReference type="NCBI Taxonomy" id="1768011"/>
    <lineage>
        <taxon>Bacteria</taxon>
        <taxon>Pseudomonadati</taxon>
        <taxon>Bacteroidota</taxon>
        <taxon>Sphingobacteriia</taxon>
        <taxon>Sphingobacteriales</taxon>
        <taxon>Sphingobacteriaceae</taxon>
        <taxon>Sphingobacterium</taxon>
    </lineage>
</organism>
<comment type="similarity">
    <text evidence="1">Belongs to the amidinotransferase family.</text>
</comment>
<dbReference type="EMBL" id="BMKM01000001">
    <property type="protein sequence ID" value="GGE12929.1"/>
    <property type="molecule type" value="Genomic_DNA"/>
</dbReference>
<dbReference type="PANTHER" id="PTHR10488:SF1">
    <property type="entry name" value="GLYCINE AMIDINOTRANSFERASE, MITOCHONDRIAL"/>
    <property type="match status" value="1"/>
</dbReference>
<dbReference type="PANTHER" id="PTHR10488">
    <property type="entry name" value="GLYCINE AMIDINOTRANSFERASE, MITOCHONDRIAL"/>
    <property type="match status" value="1"/>
</dbReference>
<evidence type="ECO:0000256" key="1">
    <source>
        <dbReference type="ARBA" id="ARBA00006943"/>
    </source>
</evidence>
<dbReference type="Proteomes" id="UP000614460">
    <property type="component" value="Unassembled WGS sequence"/>
</dbReference>
<comment type="caution">
    <text evidence="3">The sequence shown here is derived from an EMBL/GenBank/DDBJ whole genome shotgun (WGS) entry which is preliminary data.</text>
</comment>
<sequence>MTTSNSIFVQNEFAPLKKVVLAASEFGYPMEVRVEDLRFLGESSVVDSEINRGKDYSAAHPDIQAQWEMERSNFKKTLEKHGVEVVEARKLTEAEKQVNPKDGYANFFTRDPFFVVGNYVIEAAMRFLHRRHEVWPLRDLLWEAVHNADCTYVSAPFPQVAPDDDLTLEIGPFIEGGDVLVLNNHVLVGCSGLASNKRGFQWLSKLITPLGYIVEQVRLHPNILHLDCALGFIKPNLMVVCEEAFLDGIPSVIKNWNTIPVTLEEAGNLATNGLPLSTEVYVTDPVFKHIGDQIEQYGVKVEYVDFKITRSFGGSFRCSTQPLLRFE</sequence>
<evidence type="ECO:0000313" key="3">
    <source>
        <dbReference type="EMBL" id="GGE12929.1"/>
    </source>
</evidence>
<evidence type="ECO:0000256" key="2">
    <source>
        <dbReference type="ARBA" id="ARBA00022679"/>
    </source>
</evidence>
<proteinExistence type="inferred from homology"/>
<dbReference type="AlphaFoldDB" id="A0A8H9FXW8"/>
<dbReference type="Gene3D" id="3.75.10.10">
    <property type="entry name" value="L-arginine/glycine Amidinotransferase, Chain A"/>
    <property type="match status" value="1"/>
</dbReference>
<dbReference type="SUPFAM" id="SSF55909">
    <property type="entry name" value="Pentein"/>
    <property type="match status" value="1"/>
</dbReference>
<dbReference type="Pfam" id="PF19420">
    <property type="entry name" value="DDAH_eukar"/>
    <property type="match status" value="1"/>
</dbReference>